<feature type="compositionally biased region" description="Low complexity" evidence="3">
    <location>
        <begin position="28"/>
        <end position="42"/>
    </location>
</feature>
<keyword evidence="4" id="KW-1133">Transmembrane helix</keyword>
<evidence type="ECO:0000256" key="3">
    <source>
        <dbReference type="SAM" id="MobiDB-lite"/>
    </source>
</evidence>
<sequence length="367" mass="37623">MSVSRSTPRRRQSGSPARKPRVAGTRNRASTAAGASPRADAPAEQDAGQDTSTVAGRDSAETAAEETGAAEAGAVDGTEPATAAAADAAEDATTGGPASGEEGPSGQDSAAEAGTAGVDTAESTSTVDDGSGEDSERGEEPERSRGEVAPGRGSGATGSADGQREPAASPAESSGGRGRRSWRRASESGSRSGLSSGHVRTVLTAVLLVLALGFGGLAYWFHQTAHALRHEGPSANAALVDEATTSEVKGQIGSAVEKLFSYDYSNVGKTDKAAENLLVGEAVEQYDKMFKTVREQAPKQKMKLTSTVARSGVTLLEGDRAEVLVFVNQEATSAKSDEGGMYPAQLTVQAEKRSGEWKISGMSQFAR</sequence>
<dbReference type="Proteomes" id="UP000199301">
    <property type="component" value="Unassembled WGS sequence"/>
</dbReference>
<protein>
    <submittedName>
        <fullName evidence="5">Mce-associated membrane protein</fullName>
    </submittedName>
</protein>
<evidence type="ECO:0000256" key="4">
    <source>
        <dbReference type="SAM" id="Phobius"/>
    </source>
</evidence>
<evidence type="ECO:0000313" key="5">
    <source>
        <dbReference type="EMBL" id="SDR12858.1"/>
    </source>
</evidence>
<keyword evidence="6" id="KW-1185">Reference proteome</keyword>
<keyword evidence="4" id="KW-0812">Transmembrane</keyword>
<feature type="compositionally biased region" description="Low complexity" evidence="3">
    <location>
        <begin position="165"/>
        <end position="174"/>
    </location>
</feature>
<name>A0A1H1GJ09_9ACTN</name>
<dbReference type="AlphaFoldDB" id="A0A1H1GJ09"/>
<dbReference type="PANTHER" id="PTHR37042">
    <property type="entry name" value="OUTER MEMBRANE PROTEIN RV1973"/>
    <property type="match status" value="1"/>
</dbReference>
<dbReference type="EMBL" id="FNKO01000002">
    <property type="protein sequence ID" value="SDR12858.1"/>
    <property type="molecule type" value="Genomic_DNA"/>
</dbReference>
<organism evidence="5 6">
    <name type="scientific">Actinopolyspora saharensis</name>
    <dbReference type="NCBI Taxonomy" id="995062"/>
    <lineage>
        <taxon>Bacteria</taxon>
        <taxon>Bacillati</taxon>
        <taxon>Actinomycetota</taxon>
        <taxon>Actinomycetes</taxon>
        <taxon>Actinopolysporales</taxon>
        <taxon>Actinopolysporaceae</taxon>
        <taxon>Actinopolyspora</taxon>
    </lineage>
</organism>
<comment type="subcellular location">
    <subcellularLocation>
        <location evidence="1">Membrane</location>
    </subcellularLocation>
</comment>
<evidence type="ECO:0000256" key="2">
    <source>
        <dbReference type="ARBA" id="ARBA00023136"/>
    </source>
</evidence>
<keyword evidence="2 4" id="KW-0472">Membrane</keyword>
<dbReference type="PANTHER" id="PTHR37042:SF4">
    <property type="entry name" value="OUTER MEMBRANE PROTEIN RV1973"/>
    <property type="match status" value="1"/>
</dbReference>
<evidence type="ECO:0000313" key="6">
    <source>
        <dbReference type="Proteomes" id="UP000199301"/>
    </source>
</evidence>
<feature type="transmembrane region" description="Helical" evidence="4">
    <location>
        <begin position="201"/>
        <end position="221"/>
    </location>
</feature>
<dbReference type="STRING" id="995062.SAMN04489718_3664"/>
<dbReference type="RefSeq" id="WP_139186592.1">
    <property type="nucleotide sequence ID" value="NZ_FNKO01000002.1"/>
</dbReference>
<proteinExistence type="predicted"/>
<dbReference type="GO" id="GO:0016020">
    <property type="term" value="C:membrane"/>
    <property type="evidence" value="ECO:0007669"/>
    <property type="project" value="UniProtKB-SubCell"/>
</dbReference>
<evidence type="ECO:0000256" key="1">
    <source>
        <dbReference type="ARBA" id="ARBA00004370"/>
    </source>
</evidence>
<feature type="region of interest" description="Disordered" evidence="3">
    <location>
        <begin position="1"/>
        <end position="196"/>
    </location>
</feature>
<reference evidence="6" key="1">
    <citation type="submission" date="2016-10" db="EMBL/GenBank/DDBJ databases">
        <authorList>
            <person name="Varghese N."/>
            <person name="Submissions S."/>
        </authorList>
    </citation>
    <scope>NUCLEOTIDE SEQUENCE [LARGE SCALE GENOMIC DNA]</scope>
    <source>
        <strain evidence="6">DSM 45459</strain>
    </source>
</reference>
<feature type="compositionally biased region" description="Low complexity" evidence="3">
    <location>
        <begin position="61"/>
        <end position="106"/>
    </location>
</feature>
<dbReference type="OrthoDB" id="5192320at2"/>
<feature type="compositionally biased region" description="Basic and acidic residues" evidence="3">
    <location>
        <begin position="134"/>
        <end position="146"/>
    </location>
</feature>
<accession>A0A1H1GJ09</accession>
<gene>
    <name evidence="5" type="ORF">SAMN04489718_3664</name>
</gene>
<feature type="compositionally biased region" description="Low complexity" evidence="3">
    <location>
        <begin position="187"/>
        <end position="196"/>
    </location>
</feature>